<dbReference type="SUPFAM" id="SSF56112">
    <property type="entry name" value="Protein kinase-like (PK-like)"/>
    <property type="match status" value="1"/>
</dbReference>
<evidence type="ECO:0000256" key="5">
    <source>
        <dbReference type="PROSITE-ProRule" id="PRU10141"/>
    </source>
</evidence>
<keyword evidence="4 5" id="KW-0067">ATP-binding</keyword>
<dbReference type="PROSITE" id="PS00107">
    <property type="entry name" value="PROTEIN_KINASE_ATP"/>
    <property type="match status" value="1"/>
</dbReference>
<evidence type="ECO:0000256" key="2">
    <source>
        <dbReference type="ARBA" id="ARBA00022741"/>
    </source>
</evidence>
<sequence length="106" mass="11639">MLLWNLVEQNLMIGNTEAETSKNKPDTQISFLLVCTLSYINEVTELQGTVIYSFKDLKSATKSFSRDYKIGEGGFGDVYKGITNNGDVVAVAVKKHALTSNNAKSD</sequence>
<keyword evidence="2 5" id="KW-0547">Nucleotide-binding</keyword>
<keyword evidence="7" id="KW-1185">Reference proteome</keyword>
<dbReference type="InterPro" id="IPR011009">
    <property type="entry name" value="Kinase-like_dom_sf"/>
</dbReference>
<evidence type="ECO:0000256" key="3">
    <source>
        <dbReference type="ARBA" id="ARBA00022777"/>
    </source>
</evidence>
<dbReference type="GO" id="GO:0005524">
    <property type="term" value="F:ATP binding"/>
    <property type="evidence" value="ECO:0007669"/>
    <property type="project" value="UniProtKB-UniRule"/>
</dbReference>
<dbReference type="InterPro" id="IPR052059">
    <property type="entry name" value="CR_Ser/Thr_kinase"/>
</dbReference>
<dbReference type="InterPro" id="IPR017441">
    <property type="entry name" value="Protein_kinase_ATP_BS"/>
</dbReference>
<feature type="binding site" evidence="5">
    <location>
        <position position="95"/>
    </location>
    <ligand>
        <name>ATP</name>
        <dbReference type="ChEBI" id="CHEBI:30616"/>
    </ligand>
</feature>
<name>A0AAD8MM40_9APIA</name>
<dbReference type="Gene3D" id="3.30.200.20">
    <property type="entry name" value="Phosphorylase Kinase, domain 1"/>
    <property type="match status" value="1"/>
</dbReference>
<keyword evidence="1" id="KW-0808">Transferase</keyword>
<dbReference type="PANTHER" id="PTHR47973">
    <property type="entry name" value="CYSTEINE-RICH RECEPTOR-LIKE PROTEIN KINASE 3"/>
    <property type="match status" value="1"/>
</dbReference>
<reference evidence="6" key="2">
    <citation type="submission" date="2023-05" db="EMBL/GenBank/DDBJ databases">
        <authorList>
            <person name="Schelkunov M.I."/>
        </authorList>
    </citation>
    <scope>NUCLEOTIDE SEQUENCE</scope>
    <source>
        <strain evidence="6">Hsosn_3</strain>
        <tissue evidence="6">Leaf</tissue>
    </source>
</reference>
<keyword evidence="3" id="KW-0418">Kinase</keyword>
<organism evidence="6 7">
    <name type="scientific">Heracleum sosnowskyi</name>
    <dbReference type="NCBI Taxonomy" id="360622"/>
    <lineage>
        <taxon>Eukaryota</taxon>
        <taxon>Viridiplantae</taxon>
        <taxon>Streptophyta</taxon>
        <taxon>Embryophyta</taxon>
        <taxon>Tracheophyta</taxon>
        <taxon>Spermatophyta</taxon>
        <taxon>Magnoliopsida</taxon>
        <taxon>eudicotyledons</taxon>
        <taxon>Gunneridae</taxon>
        <taxon>Pentapetalae</taxon>
        <taxon>asterids</taxon>
        <taxon>campanulids</taxon>
        <taxon>Apiales</taxon>
        <taxon>Apiaceae</taxon>
        <taxon>Apioideae</taxon>
        <taxon>apioid superclade</taxon>
        <taxon>Tordylieae</taxon>
        <taxon>Tordyliinae</taxon>
        <taxon>Heracleum</taxon>
    </lineage>
</organism>
<accession>A0AAD8MM40</accession>
<dbReference type="GO" id="GO:0016301">
    <property type="term" value="F:kinase activity"/>
    <property type="evidence" value="ECO:0007669"/>
    <property type="project" value="UniProtKB-KW"/>
</dbReference>
<dbReference type="EMBL" id="JAUIZM010000006">
    <property type="protein sequence ID" value="KAK1377479.1"/>
    <property type="molecule type" value="Genomic_DNA"/>
</dbReference>
<proteinExistence type="predicted"/>
<evidence type="ECO:0000256" key="4">
    <source>
        <dbReference type="ARBA" id="ARBA00022840"/>
    </source>
</evidence>
<gene>
    <name evidence="6" type="ORF">POM88_024223</name>
</gene>
<dbReference type="AlphaFoldDB" id="A0AAD8MM40"/>
<evidence type="ECO:0000313" key="7">
    <source>
        <dbReference type="Proteomes" id="UP001237642"/>
    </source>
</evidence>
<protein>
    <submittedName>
        <fullName evidence="6">Uncharacterized protein</fullName>
    </submittedName>
</protein>
<dbReference type="Proteomes" id="UP001237642">
    <property type="component" value="Unassembled WGS sequence"/>
</dbReference>
<reference evidence="6" key="1">
    <citation type="submission" date="2023-02" db="EMBL/GenBank/DDBJ databases">
        <title>Genome of toxic invasive species Heracleum sosnowskyi carries increased number of genes despite the absence of recent whole-genome duplications.</title>
        <authorList>
            <person name="Schelkunov M."/>
            <person name="Shtratnikova V."/>
            <person name="Makarenko M."/>
            <person name="Klepikova A."/>
            <person name="Omelchenko D."/>
            <person name="Novikova G."/>
            <person name="Obukhova E."/>
            <person name="Bogdanov V."/>
            <person name="Penin A."/>
            <person name="Logacheva M."/>
        </authorList>
    </citation>
    <scope>NUCLEOTIDE SEQUENCE</scope>
    <source>
        <strain evidence="6">Hsosn_3</strain>
        <tissue evidence="6">Leaf</tissue>
    </source>
</reference>
<evidence type="ECO:0000256" key="1">
    <source>
        <dbReference type="ARBA" id="ARBA00022679"/>
    </source>
</evidence>
<evidence type="ECO:0000313" key="6">
    <source>
        <dbReference type="EMBL" id="KAK1377479.1"/>
    </source>
</evidence>
<comment type="caution">
    <text evidence="6">The sequence shown here is derived from an EMBL/GenBank/DDBJ whole genome shotgun (WGS) entry which is preliminary data.</text>
</comment>